<dbReference type="EMBL" id="RBXX01000002">
    <property type="protein sequence ID" value="RKT86565.1"/>
    <property type="molecule type" value="Genomic_DNA"/>
</dbReference>
<dbReference type="Gene3D" id="3.30.70.100">
    <property type="match status" value="1"/>
</dbReference>
<evidence type="ECO:0000313" key="3">
    <source>
        <dbReference type="EMBL" id="SFN72641.1"/>
    </source>
</evidence>
<evidence type="ECO:0000313" key="2">
    <source>
        <dbReference type="EMBL" id="RKT86565.1"/>
    </source>
</evidence>
<dbReference type="OrthoDB" id="287932at2"/>
<dbReference type="InterPro" id="IPR011008">
    <property type="entry name" value="Dimeric_a/b-barrel"/>
</dbReference>
<keyword evidence="5" id="KW-1185">Reference proteome</keyword>
<name>A0A1I5BDR5_9PSEU</name>
<dbReference type="PROSITE" id="PS51725">
    <property type="entry name" value="ABM"/>
    <property type="match status" value="1"/>
</dbReference>
<dbReference type="GO" id="GO:0004497">
    <property type="term" value="F:monooxygenase activity"/>
    <property type="evidence" value="ECO:0007669"/>
    <property type="project" value="UniProtKB-KW"/>
</dbReference>
<organism evidence="3 4">
    <name type="scientific">Saccharopolyspora antimicrobica</name>
    <dbReference type="NCBI Taxonomy" id="455193"/>
    <lineage>
        <taxon>Bacteria</taxon>
        <taxon>Bacillati</taxon>
        <taxon>Actinomycetota</taxon>
        <taxon>Actinomycetes</taxon>
        <taxon>Pseudonocardiales</taxon>
        <taxon>Pseudonocardiaceae</taxon>
        <taxon>Saccharopolyspora</taxon>
    </lineage>
</organism>
<dbReference type="RefSeq" id="WP_093154003.1">
    <property type="nucleotide sequence ID" value="NZ_FOUP01000006.1"/>
</dbReference>
<evidence type="ECO:0000313" key="5">
    <source>
        <dbReference type="Proteomes" id="UP000270697"/>
    </source>
</evidence>
<gene>
    <name evidence="2" type="ORF">ATL45_4943</name>
    <name evidence="3" type="ORF">SAMN05421805_106218</name>
</gene>
<keyword evidence="3" id="KW-0503">Monooxygenase</keyword>
<dbReference type="SUPFAM" id="SSF54909">
    <property type="entry name" value="Dimeric alpha+beta barrel"/>
    <property type="match status" value="1"/>
</dbReference>
<dbReference type="Proteomes" id="UP000199398">
    <property type="component" value="Unassembled WGS sequence"/>
</dbReference>
<evidence type="ECO:0000259" key="1">
    <source>
        <dbReference type="PROSITE" id="PS51725"/>
    </source>
</evidence>
<dbReference type="AlphaFoldDB" id="A0A1I5BDR5"/>
<accession>A0A1I5BDR5</accession>
<dbReference type="EMBL" id="FOUP01000006">
    <property type="protein sequence ID" value="SFN72641.1"/>
    <property type="molecule type" value="Genomic_DNA"/>
</dbReference>
<dbReference type="STRING" id="455193.SAMN05421805_106218"/>
<proteinExistence type="predicted"/>
<sequence length="97" mass="10967">MTLIVAGKVYVDPSDRDRFIEGHRNLVEQARRHPGCIDLSISPDPTEAGRVNIFEHWESQETLDAWRAVVPPPAVSIDIEDDQVRKHEISRSGHPFG</sequence>
<evidence type="ECO:0000313" key="4">
    <source>
        <dbReference type="Proteomes" id="UP000199398"/>
    </source>
</evidence>
<dbReference type="InterPro" id="IPR007138">
    <property type="entry name" value="ABM_dom"/>
</dbReference>
<reference evidence="2 5" key="2">
    <citation type="submission" date="2018-10" db="EMBL/GenBank/DDBJ databases">
        <title>Sequencing the genomes of 1000 actinobacteria strains.</title>
        <authorList>
            <person name="Klenk H.-P."/>
        </authorList>
    </citation>
    <scope>NUCLEOTIDE SEQUENCE [LARGE SCALE GENOMIC DNA]</scope>
    <source>
        <strain evidence="2 5">DSM 45119</strain>
    </source>
</reference>
<dbReference type="Pfam" id="PF03992">
    <property type="entry name" value="ABM"/>
    <property type="match status" value="1"/>
</dbReference>
<dbReference type="Proteomes" id="UP000270697">
    <property type="component" value="Unassembled WGS sequence"/>
</dbReference>
<feature type="domain" description="ABM" evidence="1">
    <location>
        <begin position="3"/>
        <end position="92"/>
    </location>
</feature>
<reference evidence="3 4" key="1">
    <citation type="submission" date="2016-10" db="EMBL/GenBank/DDBJ databases">
        <authorList>
            <person name="de Groot N.N."/>
        </authorList>
    </citation>
    <scope>NUCLEOTIDE SEQUENCE [LARGE SCALE GENOMIC DNA]</scope>
    <source>
        <strain evidence="3 4">CPCC 201259</strain>
    </source>
</reference>
<protein>
    <submittedName>
        <fullName evidence="3">Antibiotic biosynthesis monooxygenase</fullName>
    </submittedName>
</protein>
<keyword evidence="3" id="KW-0560">Oxidoreductase</keyword>